<evidence type="ECO:0000256" key="4">
    <source>
        <dbReference type="ARBA" id="ARBA00022833"/>
    </source>
</evidence>
<feature type="region of interest" description="Disordered" evidence="6">
    <location>
        <begin position="214"/>
        <end position="305"/>
    </location>
</feature>
<feature type="region of interest" description="Disordered" evidence="6">
    <location>
        <begin position="1"/>
        <end position="28"/>
    </location>
</feature>
<dbReference type="GO" id="GO:0008270">
    <property type="term" value="F:zinc ion binding"/>
    <property type="evidence" value="ECO:0007669"/>
    <property type="project" value="UniProtKB-KW"/>
</dbReference>
<feature type="compositionally biased region" description="Polar residues" evidence="6">
    <location>
        <begin position="1"/>
        <end position="10"/>
    </location>
</feature>
<dbReference type="OrthoDB" id="6265205at2759"/>
<keyword evidence="4" id="KW-0862">Zinc</keyword>
<feature type="domain" description="C2H2-type" evidence="7">
    <location>
        <begin position="384"/>
        <end position="412"/>
    </location>
</feature>
<feature type="compositionally biased region" description="Low complexity" evidence="6">
    <location>
        <begin position="278"/>
        <end position="291"/>
    </location>
</feature>
<dbReference type="FunFam" id="3.30.160.60:FF:000446">
    <property type="entry name" value="Zinc finger protein"/>
    <property type="match status" value="1"/>
</dbReference>
<evidence type="ECO:0000313" key="9">
    <source>
        <dbReference type="Proteomes" id="UP000887568"/>
    </source>
</evidence>
<organism evidence="8 9">
    <name type="scientific">Patiria miniata</name>
    <name type="common">Bat star</name>
    <name type="synonym">Asterina miniata</name>
    <dbReference type="NCBI Taxonomy" id="46514"/>
    <lineage>
        <taxon>Eukaryota</taxon>
        <taxon>Metazoa</taxon>
        <taxon>Echinodermata</taxon>
        <taxon>Eleutherozoa</taxon>
        <taxon>Asterozoa</taxon>
        <taxon>Asteroidea</taxon>
        <taxon>Valvatacea</taxon>
        <taxon>Valvatida</taxon>
        <taxon>Asterinidae</taxon>
        <taxon>Patiria</taxon>
    </lineage>
</organism>
<keyword evidence="3 5" id="KW-0863">Zinc-finger</keyword>
<feature type="domain" description="C2H2-type" evidence="7">
    <location>
        <begin position="417"/>
        <end position="444"/>
    </location>
</feature>
<protein>
    <recommendedName>
        <fullName evidence="7">C2H2-type domain-containing protein</fullName>
    </recommendedName>
</protein>
<feature type="compositionally biased region" description="Basic and acidic residues" evidence="6">
    <location>
        <begin position="11"/>
        <end position="28"/>
    </location>
</feature>
<keyword evidence="1" id="KW-0479">Metal-binding</keyword>
<dbReference type="SUPFAM" id="SSF57667">
    <property type="entry name" value="beta-beta-alpha zinc fingers"/>
    <property type="match status" value="2"/>
</dbReference>
<evidence type="ECO:0000256" key="1">
    <source>
        <dbReference type="ARBA" id="ARBA00022723"/>
    </source>
</evidence>
<feature type="domain" description="C2H2-type" evidence="7">
    <location>
        <begin position="445"/>
        <end position="472"/>
    </location>
</feature>
<evidence type="ECO:0000256" key="3">
    <source>
        <dbReference type="ARBA" id="ARBA00022771"/>
    </source>
</evidence>
<keyword evidence="2" id="KW-0677">Repeat</keyword>
<feature type="region of interest" description="Disordered" evidence="6">
    <location>
        <begin position="176"/>
        <end position="201"/>
    </location>
</feature>
<dbReference type="GO" id="GO:0005634">
    <property type="term" value="C:nucleus"/>
    <property type="evidence" value="ECO:0007669"/>
    <property type="project" value="TreeGrafter"/>
</dbReference>
<dbReference type="FunFam" id="3.30.160.60:FF:000345">
    <property type="entry name" value="Zinc finger protein Gfi-1"/>
    <property type="match status" value="1"/>
</dbReference>
<dbReference type="GeneID" id="119740751"/>
<reference evidence="8" key="1">
    <citation type="submission" date="2022-11" db="UniProtKB">
        <authorList>
            <consortium name="EnsemblMetazoa"/>
        </authorList>
    </citation>
    <scope>IDENTIFICATION</scope>
</reference>
<name>A0A914B7X8_PATMI</name>
<evidence type="ECO:0000313" key="8">
    <source>
        <dbReference type="EnsemblMetazoa" id="XP_038072084.1"/>
    </source>
</evidence>
<dbReference type="RefSeq" id="XP_038072084.1">
    <property type="nucleotide sequence ID" value="XM_038216156.1"/>
</dbReference>
<dbReference type="Gene3D" id="3.30.160.60">
    <property type="entry name" value="Classic Zinc Finger"/>
    <property type="match status" value="4"/>
</dbReference>
<dbReference type="InterPro" id="IPR013087">
    <property type="entry name" value="Znf_C2H2_type"/>
</dbReference>
<accession>A0A914B7X8</accession>
<dbReference type="FunFam" id="3.30.160.60:FF:000005">
    <property type="entry name" value="Zinc finger protein 14 homolog"/>
    <property type="match status" value="1"/>
</dbReference>
<dbReference type="OMA" id="KHEKRCI"/>
<dbReference type="AlphaFoldDB" id="A0A914B7X8"/>
<keyword evidence="9" id="KW-1185">Reference proteome</keyword>
<dbReference type="EnsemblMetazoa" id="XM_038216156.1">
    <property type="protein sequence ID" value="XP_038072084.1"/>
    <property type="gene ID" value="LOC119740751"/>
</dbReference>
<proteinExistence type="predicted"/>
<dbReference type="GO" id="GO:0010468">
    <property type="term" value="P:regulation of gene expression"/>
    <property type="evidence" value="ECO:0007669"/>
    <property type="project" value="TreeGrafter"/>
</dbReference>
<sequence>MQMEVSSNQRRPAEREADKQPQCPKEEIDVQVKEEVFPNLSDKIQAFLPPCPQVMERWGTLRDQMLDTADLQKYAAKIVGVDSWSSDEAFASYLLDCLEEDLAHGDEIIPDEDEETKAESLEVQLLFPHLGAKWERLRDRLLSIPYVNRYAIQHPGWSGDQLVSCCLLDRLEEQLENTKQEEEEERQLQEQMQQDANDNRQVDGDVDEAEEILNDDVDDDAAVNDPADDDDVDDGDDGHDDDKNEVEEDSEEDDIAMTDDPNDLDYCPTAVPKRKAKAATTTLTSDTSISAENPEPKQEAGKKIHSQPNVRVYICNICNWHADSKTTAKQHYKEVHWDPGTGPNGKKKNLPTAAKEVATMYWHCLECEANVEDLREHKRECPGVTCEVCGKTCLKRSILRAHTKKRHTLNRSELKNQLCHLCGRLFYSRTDLNLHIQGHLGVKKYICQECGKAFSMPINLSRHKVIHMKEKPFECSYCGQRFSQKYNMKKHTRLHTGLKPYECELCSEAFNHNVSLKNHKKKAHGIDWWQKHKLPADHPFSKHVARNK</sequence>
<evidence type="ECO:0000256" key="5">
    <source>
        <dbReference type="PROSITE-ProRule" id="PRU00042"/>
    </source>
</evidence>
<dbReference type="PANTHER" id="PTHR16515:SF35">
    <property type="entry name" value="FEZ FAMILY ZINC FINGER PROTEIN 2"/>
    <property type="match status" value="1"/>
</dbReference>
<dbReference type="PROSITE" id="PS50157">
    <property type="entry name" value="ZINC_FINGER_C2H2_2"/>
    <property type="match status" value="5"/>
</dbReference>
<dbReference type="InterPro" id="IPR036236">
    <property type="entry name" value="Znf_C2H2_sf"/>
</dbReference>
<dbReference type="Proteomes" id="UP000887568">
    <property type="component" value="Unplaced"/>
</dbReference>
<evidence type="ECO:0000259" key="7">
    <source>
        <dbReference type="PROSITE" id="PS50157"/>
    </source>
</evidence>
<dbReference type="PROSITE" id="PS00028">
    <property type="entry name" value="ZINC_FINGER_C2H2_1"/>
    <property type="match status" value="5"/>
</dbReference>
<feature type="compositionally biased region" description="Acidic residues" evidence="6">
    <location>
        <begin position="214"/>
        <end position="263"/>
    </location>
</feature>
<dbReference type="Pfam" id="PF12874">
    <property type="entry name" value="zf-met"/>
    <property type="match status" value="1"/>
</dbReference>
<dbReference type="SMART" id="SM00355">
    <property type="entry name" value="ZnF_C2H2"/>
    <property type="match status" value="6"/>
</dbReference>
<dbReference type="InterPro" id="IPR050331">
    <property type="entry name" value="Zinc_finger"/>
</dbReference>
<dbReference type="Pfam" id="PF00096">
    <property type="entry name" value="zf-C2H2"/>
    <property type="match status" value="3"/>
</dbReference>
<feature type="domain" description="C2H2-type" evidence="7">
    <location>
        <begin position="473"/>
        <end position="500"/>
    </location>
</feature>
<feature type="domain" description="C2H2-type" evidence="7">
    <location>
        <begin position="501"/>
        <end position="524"/>
    </location>
</feature>
<evidence type="ECO:0000256" key="2">
    <source>
        <dbReference type="ARBA" id="ARBA00022737"/>
    </source>
</evidence>
<dbReference type="PANTHER" id="PTHR16515">
    <property type="entry name" value="PR DOMAIN ZINC FINGER PROTEIN"/>
    <property type="match status" value="1"/>
</dbReference>
<evidence type="ECO:0000256" key="6">
    <source>
        <dbReference type="SAM" id="MobiDB-lite"/>
    </source>
</evidence>